<dbReference type="PANTHER" id="PTHR47271:SF2">
    <property type="entry name" value="ARGININE DEIMINASE"/>
    <property type="match status" value="1"/>
</dbReference>
<dbReference type="OrthoDB" id="5590314at2759"/>
<sequence length="501" mass="56411">MLWEDGSPRTGWMGERSTSYQDVLEVETRLPLPTELGRRGTAPALVDCTSGQVHENDFAEVVLVCEPEGPSLMMGGLHPRASLFDRPVNLDHSRQQHKKFRQVLRSYGLRVITVREVLAFGADDHVAARLGLEDLAMNSLSYRLAEGVSIEDVRENDRFYLTDDYKQTVLEGMGVAQLIDVLMSNPTVYLSPSDRDTGLRSAYEFHPLSNLVYTRDQQVTTAKGIVMGRLRSSQRQREVDLMRFCLKKLGLPVLGEIREPGFLEGGDFIPAGRDLCFIGIGLRSNFRACQQLMDNDWLGTRRLAVVSDGFEQHQDRMHLDCVFSITGDKCCMMLEEMMGMDSPTRRLVSVYTRTCGNGGTCKYELTREHVEFSQFMKEEGYNIIPIKAEHQLQYACNVLNLGGGRILSVHPLSARQLVRSPHFHGTVQVIEFSSITSMYGAVHCSTQILRRQAKPRQGWPRTRPSSARVSDSSIVDLPRSEMPNSEDESMPENGGMLDRLL</sequence>
<dbReference type="SUPFAM" id="SSF55909">
    <property type="entry name" value="Pentein"/>
    <property type="match status" value="1"/>
</dbReference>
<evidence type="ECO:0000313" key="2">
    <source>
        <dbReference type="EMBL" id="CAD7696331.1"/>
    </source>
</evidence>
<protein>
    <recommendedName>
        <fullName evidence="4">Arginine deiminase</fullName>
    </recommendedName>
</protein>
<comment type="caution">
    <text evidence="2">The sequence shown here is derived from an EMBL/GenBank/DDBJ whole genome shotgun (WGS) entry which is preliminary data.</text>
</comment>
<dbReference type="Proteomes" id="UP000708148">
    <property type="component" value="Unassembled WGS sequence"/>
</dbReference>
<evidence type="ECO:0008006" key="4">
    <source>
        <dbReference type="Google" id="ProtNLM"/>
    </source>
</evidence>
<proteinExistence type="predicted"/>
<accession>A0A8S1IRF3</accession>
<dbReference type="PANTHER" id="PTHR47271">
    <property type="entry name" value="ARGININE DEIMINASE"/>
    <property type="match status" value="1"/>
</dbReference>
<keyword evidence="3" id="KW-1185">Reference proteome</keyword>
<organism evidence="2 3">
    <name type="scientific">Ostreobium quekettii</name>
    <dbReference type="NCBI Taxonomy" id="121088"/>
    <lineage>
        <taxon>Eukaryota</taxon>
        <taxon>Viridiplantae</taxon>
        <taxon>Chlorophyta</taxon>
        <taxon>core chlorophytes</taxon>
        <taxon>Ulvophyceae</taxon>
        <taxon>TCBD clade</taxon>
        <taxon>Bryopsidales</taxon>
        <taxon>Ostreobineae</taxon>
        <taxon>Ostreobiaceae</taxon>
        <taxon>Ostreobium</taxon>
    </lineage>
</organism>
<evidence type="ECO:0000256" key="1">
    <source>
        <dbReference type="SAM" id="MobiDB-lite"/>
    </source>
</evidence>
<dbReference type="EMBL" id="CAJHUC010000460">
    <property type="protein sequence ID" value="CAD7696331.1"/>
    <property type="molecule type" value="Genomic_DNA"/>
</dbReference>
<dbReference type="GO" id="GO:0016990">
    <property type="term" value="F:arginine deiminase activity"/>
    <property type="evidence" value="ECO:0007669"/>
    <property type="project" value="TreeGrafter"/>
</dbReference>
<dbReference type="Pfam" id="PF02274">
    <property type="entry name" value="ADI"/>
    <property type="match status" value="1"/>
</dbReference>
<feature type="region of interest" description="Disordered" evidence="1">
    <location>
        <begin position="453"/>
        <end position="501"/>
    </location>
</feature>
<dbReference type="AlphaFoldDB" id="A0A8S1IRF3"/>
<name>A0A8S1IRF3_9CHLO</name>
<evidence type="ECO:0000313" key="3">
    <source>
        <dbReference type="Proteomes" id="UP000708148"/>
    </source>
</evidence>
<dbReference type="Gene3D" id="3.75.10.10">
    <property type="entry name" value="L-arginine/glycine Amidinotransferase, Chain A"/>
    <property type="match status" value="1"/>
</dbReference>
<dbReference type="GO" id="GO:0019546">
    <property type="term" value="P:L-arginine deiminase pathway"/>
    <property type="evidence" value="ECO:0007669"/>
    <property type="project" value="TreeGrafter"/>
</dbReference>
<gene>
    <name evidence="2" type="ORF">OSTQU699_LOCUS1692</name>
</gene>
<feature type="compositionally biased region" description="Polar residues" evidence="1">
    <location>
        <begin position="463"/>
        <end position="473"/>
    </location>
</feature>
<reference evidence="2" key="1">
    <citation type="submission" date="2020-12" db="EMBL/GenBank/DDBJ databases">
        <authorList>
            <person name="Iha C."/>
        </authorList>
    </citation>
    <scope>NUCLEOTIDE SEQUENCE</scope>
</reference>